<dbReference type="PANTHER" id="PTHR31727">
    <property type="entry name" value="OLEOYL-ACYL CARRIER PROTEIN THIOESTERASE 1, CHLOROPLASTIC"/>
    <property type="match status" value="1"/>
</dbReference>
<evidence type="ECO:0000313" key="10">
    <source>
        <dbReference type="EMBL" id="KGL66193.1"/>
    </source>
</evidence>
<protein>
    <recommendedName>
        <fullName evidence="12">Acyl-ACP thioesterase</fullName>
    </recommendedName>
</protein>
<keyword evidence="6" id="KW-0443">Lipid metabolism</keyword>
<dbReference type="Gene3D" id="3.10.129.10">
    <property type="entry name" value="Hotdog Thioesterase"/>
    <property type="match status" value="1"/>
</dbReference>
<evidence type="ECO:0000256" key="2">
    <source>
        <dbReference type="ARBA" id="ARBA00022516"/>
    </source>
</evidence>
<organism evidence="10 11">
    <name type="scientific">Limosilactobacillus mucosae</name>
    <name type="common">Lactobacillus mucosae</name>
    <dbReference type="NCBI Taxonomy" id="97478"/>
    <lineage>
        <taxon>Bacteria</taxon>
        <taxon>Bacillati</taxon>
        <taxon>Bacillota</taxon>
        <taxon>Bacilli</taxon>
        <taxon>Lactobacillales</taxon>
        <taxon>Lactobacillaceae</taxon>
        <taxon>Limosilactobacillus</taxon>
    </lineage>
</organism>
<gene>
    <name evidence="10" type="ORF">LX03_11465</name>
</gene>
<comment type="caution">
    <text evidence="10">The sequence shown here is derived from an EMBL/GenBank/DDBJ whole genome shotgun (WGS) entry which is preliminary data.</text>
</comment>
<proteinExistence type="inferred from homology"/>
<dbReference type="GO" id="GO:0000036">
    <property type="term" value="F:acyl carrier activity"/>
    <property type="evidence" value="ECO:0007669"/>
    <property type="project" value="TreeGrafter"/>
</dbReference>
<dbReference type="InterPro" id="IPR045023">
    <property type="entry name" value="FATA/B"/>
</dbReference>
<evidence type="ECO:0000256" key="7">
    <source>
        <dbReference type="ARBA" id="ARBA00023160"/>
    </source>
</evidence>
<evidence type="ECO:0008006" key="12">
    <source>
        <dbReference type="Google" id="ProtNLM"/>
    </source>
</evidence>
<feature type="domain" description="Acyl-ACP thioesterase N-terminal hotdog" evidence="8">
    <location>
        <begin position="7"/>
        <end position="137"/>
    </location>
</feature>
<dbReference type="EMBL" id="JROC01000038">
    <property type="protein sequence ID" value="KGL66193.1"/>
    <property type="molecule type" value="Genomic_DNA"/>
</dbReference>
<dbReference type="CDD" id="cd00586">
    <property type="entry name" value="4HBT"/>
    <property type="match status" value="1"/>
</dbReference>
<dbReference type="PANTHER" id="PTHR31727:SF6">
    <property type="entry name" value="OLEOYL-ACYL CARRIER PROTEIN THIOESTERASE 1, CHLOROPLASTIC"/>
    <property type="match status" value="1"/>
</dbReference>
<name>A0A099YBD8_LIMMU</name>
<dbReference type="Proteomes" id="UP000030001">
    <property type="component" value="Unassembled WGS sequence"/>
</dbReference>
<keyword evidence="2" id="KW-0444">Lipid biosynthesis</keyword>
<dbReference type="Pfam" id="PF20791">
    <property type="entry name" value="Acyl-ACP_TE_C"/>
    <property type="match status" value="1"/>
</dbReference>
<dbReference type="GO" id="GO:0016297">
    <property type="term" value="F:fatty acyl-[ACP] hydrolase activity"/>
    <property type="evidence" value="ECO:0007669"/>
    <property type="project" value="InterPro"/>
</dbReference>
<dbReference type="SUPFAM" id="SSF54637">
    <property type="entry name" value="Thioesterase/thiol ester dehydrase-isomerase"/>
    <property type="match status" value="2"/>
</dbReference>
<evidence type="ECO:0000259" key="9">
    <source>
        <dbReference type="Pfam" id="PF20791"/>
    </source>
</evidence>
<evidence type="ECO:0000256" key="1">
    <source>
        <dbReference type="ARBA" id="ARBA00006500"/>
    </source>
</evidence>
<keyword evidence="4" id="KW-0276">Fatty acid metabolism</keyword>
<evidence type="ECO:0000259" key="8">
    <source>
        <dbReference type="Pfam" id="PF01643"/>
    </source>
</evidence>
<keyword evidence="3" id="KW-0378">Hydrolase</keyword>
<sequence>MALKAPLVYETKHHLSYYECDATGHPSLSMLISMAVQVSEEHGNSLGLDTATIQSYGGGWVITSYEGSFAARQPINGEEVILGTRAIANNRFFALREFWIQSADRQVEYVRLTGLFVYMNLQTRHLMSIPQAVIEPYHGPEKKRLPRLAKARELQDVRCKNDYHVRFFDIDSNRHVNNARYFDWMQDPLGAEFLTRHQLKHMTMRYEKEVRYGQTITSEISSPYRHENGELTTDHRIVVDGQLAAASTMIWYE</sequence>
<dbReference type="AlphaFoldDB" id="A0A099YBD8"/>
<evidence type="ECO:0000313" key="11">
    <source>
        <dbReference type="Proteomes" id="UP000030001"/>
    </source>
</evidence>
<dbReference type="Pfam" id="PF01643">
    <property type="entry name" value="Acyl-ACP_TE"/>
    <property type="match status" value="1"/>
</dbReference>
<comment type="similarity">
    <text evidence="1">Belongs to the acyl-ACP thioesterase family.</text>
</comment>
<feature type="domain" description="Acyl-ACP thioesterase-like C-terminal" evidence="9">
    <location>
        <begin position="157"/>
        <end position="251"/>
    </location>
</feature>
<dbReference type="InterPro" id="IPR029069">
    <property type="entry name" value="HotDog_dom_sf"/>
</dbReference>
<accession>A0A099YBD8</accession>
<evidence type="ECO:0000256" key="4">
    <source>
        <dbReference type="ARBA" id="ARBA00022832"/>
    </source>
</evidence>
<dbReference type="InterPro" id="IPR049427">
    <property type="entry name" value="Acyl-ACP_TE_C"/>
</dbReference>
<evidence type="ECO:0000256" key="3">
    <source>
        <dbReference type="ARBA" id="ARBA00022801"/>
    </source>
</evidence>
<keyword evidence="5" id="KW-0809">Transit peptide</keyword>
<keyword evidence="7" id="KW-0275">Fatty acid biosynthesis</keyword>
<dbReference type="InterPro" id="IPR002864">
    <property type="entry name" value="Acyl-ACP_thioesterase_NHD"/>
</dbReference>
<evidence type="ECO:0000256" key="6">
    <source>
        <dbReference type="ARBA" id="ARBA00023098"/>
    </source>
</evidence>
<evidence type="ECO:0000256" key="5">
    <source>
        <dbReference type="ARBA" id="ARBA00022946"/>
    </source>
</evidence>
<reference evidence="10 11" key="1">
    <citation type="submission" date="2014-09" db="EMBL/GenBank/DDBJ databases">
        <title>Lactobacillus mucosae CRL573 Genome Sequencing.</title>
        <authorList>
            <person name="Bleckwedel J."/>
            <person name="Teran L.C."/>
            <person name="Bonacina J."/>
            <person name="Saavedra L."/>
            <person name="Mozzi F.B."/>
            <person name="Raya R.R."/>
        </authorList>
    </citation>
    <scope>NUCLEOTIDE SEQUENCE [LARGE SCALE GENOMIC DNA]</scope>
    <source>
        <strain evidence="10 11">CRL573</strain>
    </source>
</reference>